<organism evidence="2 3">
    <name type="scientific">Hohenbuehelia grisea</name>
    <dbReference type="NCBI Taxonomy" id="104357"/>
    <lineage>
        <taxon>Eukaryota</taxon>
        <taxon>Fungi</taxon>
        <taxon>Dikarya</taxon>
        <taxon>Basidiomycota</taxon>
        <taxon>Agaricomycotina</taxon>
        <taxon>Agaricomycetes</taxon>
        <taxon>Agaricomycetidae</taxon>
        <taxon>Agaricales</taxon>
        <taxon>Pleurotineae</taxon>
        <taxon>Pleurotaceae</taxon>
        <taxon>Hohenbuehelia</taxon>
    </lineage>
</organism>
<evidence type="ECO:0000313" key="2">
    <source>
        <dbReference type="EMBL" id="KAL0955112.1"/>
    </source>
</evidence>
<dbReference type="Proteomes" id="UP001556367">
    <property type="component" value="Unassembled WGS sequence"/>
</dbReference>
<accession>A0ABR3JI83</accession>
<dbReference type="Pfam" id="PF13391">
    <property type="entry name" value="HNH_2"/>
    <property type="match status" value="1"/>
</dbReference>
<dbReference type="EMBL" id="JASNQZ010000007">
    <property type="protein sequence ID" value="KAL0955112.1"/>
    <property type="molecule type" value="Genomic_DNA"/>
</dbReference>
<feature type="domain" description="HNH nuclease" evidence="1">
    <location>
        <begin position="37"/>
        <end position="148"/>
    </location>
</feature>
<comment type="caution">
    <text evidence="2">The sequence shown here is derived from an EMBL/GenBank/DDBJ whole genome shotgun (WGS) entry which is preliminary data.</text>
</comment>
<reference evidence="3" key="1">
    <citation type="submission" date="2024-06" db="EMBL/GenBank/DDBJ databases">
        <title>Multi-omics analyses provide insights into the biosynthesis of the anticancer antibiotic pleurotin in Hohenbuehelia grisea.</title>
        <authorList>
            <person name="Weaver J.A."/>
            <person name="Alberti F."/>
        </authorList>
    </citation>
    <scope>NUCLEOTIDE SEQUENCE [LARGE SCALE GENOMIC DNA]</scope>
    <source>
        <strain evidence="3">T-177</strain>
    </source>
</reference>
<dbReference type="InterPro" id="IPR003615">
    <property type="entry name" value="HNH_nuc"/>
</dbReference>
<gene>
    <name evidence="2" type="ORF">HGRIS_004028</name>
</gene>
<evidence type="ECO:0000259" key="1">
    <source>
        <dbReference type="Pfam" id="PF13391"/>
    </source>
</evidence>
<sequence>MTKTVLSEAYLIEERNSRGSANSYRGKRALIRDGFKCVATGKYDAGPLARANVATAEVLAAGGGWHTECAHIVPESTYFGVGNPRLGDGDADEKAQVKREYSASVLAVLQRFGYDVSRLSGPKVHSLCNVMTLCKDPHDLFDRLQMWFEATETPHTYRIITSDPWYMLPREGVTFTTHDSVKYPLPSPELLALHAACAKVAHLSGASELLDDYDRDTERLGVLDPSGASSDVLAHALAGIDIGA</sequence>
<protein>
    <recommendedName>
        <fullName evidence="1">HNH nuclease domain-containing protein</fullName>
    </recommendedName>
</protein>
<name>A0ABR3JI83_9AGAR</name>
<proteinExistence type="predicted"/>
<evidence type="ECO:0000313" key="3">
    <source>
        <dbReference type="Proteomes" id="UP001556367"/>
    </source>
</evidence>
<keyword evidence="3" id="KW-1185">Reference proteome</keyword>